<sequence>MEAVKDTKWKKNMFLKAWYRSLTVGSKKPSKNSISLFTKSRSWHSTTKPGDQEDGSSNNRKKKKNQVAPDGCFSVYVGAEKQRFAVKAEFANHQLFKMLLEDAELEYGHNSEGPILLPCDVDMFYKVLAEMESEDDDDEMMISTPRCTSLPLCSPARRFNTKKGGFAGAYRILGPSRILKLNKL</sequence>
<dbReference type="PANTHER" id="PTHR31374">
    <property type="entry name" value="AUXIN-INDUCED PROTEIN-LIKE-RELATED"/>
    <property type="match status" value="1"/>
</dbReference>
<keyword evidence="4" id="KW-1185">Reference proteome</keyword>
<dbReference type="InterPro" id="IPR003676">
    <property type="entry name" value="SAUR_fam"/>
</dbReference>
<dbReference type="GO" id="GO:0009733">
    <property type="term" value="P:response to auxin"/>
    <property type="evidence" value="ECO:0007669"/>
    <property type="project" value="InterPro"/>
</dbReference>
<evidence type="ECO:0000256" key="1">
    <source>
        <dbReference type="ARBA" id="ARBA00006974"/>
    </source>
</evidence>
<feature type="compositionally biased region" description="Polar residues" evidence="2">
    <location>
        <begin position="31"/>
        <end position="49"/>
    </location>
</feature>
<dbReference type="PANTHER" id="PTHR31374:SF199">
    <property type="entry name" value="SMALL AUXIN-UP RNA-RELATED"/>
    <property type="match status" value="1"/>
</dbReference>
<feature type="region of interest" description="Disordered" evidence="2">
    <location>
        <begin position="26"/>
        <end position="66"/>
    </location>
</feature>
<dbReference type="Pfam" id="PF02519">
    <property type="entry name" value="Auxin_inducible"/>
    <property type="match status" value="1"/>
</dbReference>
<comment type="similarity">
    <text evidence="1">Belongs to the ARG7 family.</text>
</comment>
<accession>A0AAV1RLY4</accession>
<name>A0AAV1RLY4_9ROSI</name>
<evidence type="ECO:0000313" key="4">
    <source>
        <dbReference type="Proteomes" id="UP001314170"/>
    </source>
</evidence>
<dbReference type="AlphaFoldDB" id="A0AAV1RLY4"/>
<evidence type="ECO:0000256" key="2">
    <source>
        <dbReference type="SAM" id="MobiDB-lite"/>
    </source>
</evidence>
<proteinExistence type="inferred from homology"/>
<evidence type="ECO:0000313" key="3">
    <source>
        <dbReference type="EMBL" id="CAK7336771.1"/>
    </source>
</evidence>
<protein>
    <submittedName>
        <fullName evidence="3">Uncharacterized protein</fullName>
    </submittedName>
</protein>
<comment type="caution">
    <text evidence="3">The sequence shown here is derived from an EMBL/GenBank/DDBJ whole genome shotgun (WGS) entry which is preliminary data.</text>
</comment>
<gene>
    <name evidence="3" type="ORF">DCAF_LOCUS11791</name>
</gene>
<reference evidence="3 4" key="1">
    <citation type="submission" date="2024-01" db="EMBL/GenBank/DDBJ databases">
        <authorList>
            <person name="Waweru B."/>
        </authorList>
    </citation>
    <scope>NUCLEOTIDE SEQUENCE [LARGE SCALE GENOMIC DNA]</scope>
</reference>
<dbReference type="EMBL" id="CAWUPB010001009">
    <property type="protein sequence ID" value="CAK7336771.1"/>
    <property type="molecule type" value="Genomic_DNA"/>
</dbReference>
<dbReference type="Proteomes" id="UP001314170">
    <property type="component" value="Unassembled WGS sequence"/>
</dbReference>
<organism evidence="3 4">
    <name type="scientific">Dovyalis caffra</name>
    <dbReference type="NCBI Taxonomy" id="77055"/>
    <lineage>
        <taxon>Eukaryota</taxon>
        <taxon>Viridiplantae</taxon>
        <taxon>Streptophyta</taxon>
        <taxon>Embryophyta</taxon>
        <taxon>Tracheophyta</taxon>
        <taxon>Spermatophyta</taxon>
        <taxon>Magnoliopsida</taxon>
        <taxon>eudicotyledons</taxon>
        <taxon>Gunneridae</taxon>
        <taxon>Pentapetalae</taxon>
        <taxon>rosids</taxon>
        <taxon>fabids</taxon>
        <taxon>Malpighiales</taxon>
        <taxon>Salicaceae</taxon>
        <taxon>Flacourtieae</taxon>
        <taxon>Dovyalis</taxon>
    </lineage>
</organism>